<accession>A0A9Q1EPD0</accession>
<evidence type="ECO:0000313" key="3">
    <source>
        <dbReference type="Proteomes" id="UP001152622"/>
    </source>
</evidence>
<name>A0A9Q1EPD0_SYNKA</name>
<feature type="compositionally biased region" description="Polar residues" evidence="1">
    <location>
        <begin position="18"/>
        <end position="30"/>
    </location>
</feature>
<evidence type="ECO:0000313" key="2">
    <source>
        <dbReference type="EMBL" id="KAJ8342460.1"/>
    </source>
</evidence>
<gene>
    <name evidence="2" type="ORF">SKAU_G00323880</name>
</gene>
<keyword evidence="3" id="KW-1185">Reference proteome</keyword>
<comment type="caution">
    <text evidence="2">The sequence shown here is derived from an EMBL/GenBank/DDBJ whole genome shotgun (WGS) entry which is preliminary data.</text>
</comment>
<dbReference type="AlphaFoldDB" id="A0A9Q1EPD0"/>
<protein>
    <submittedName>
        <fullName evidence="2">Uncharacterized protein</fullName>
    </submittedName>
</protein>
<sequence>MEQGLPTPALQATATVTQLPNDSASRSCSASPAVPLRRGESESVTAALTDGASEAPPGPVNARVFRLPGSASEPLGGPQGALLGGTPTRAGPTSCPCVCITVASTESDRRRDAVRLCRGRREGLRVERGNGACSVALGCPALLTGSGRMPAVLRDPAALLSAASSCSSGSCFYC</sequence>
<proteinExistence type="predicted"/>
<evidence type="ECO:0000256" key="1">
    <source>
        <dbReference type="SAM" id="MobiDB-lite"/>
    </source>
</evidence>
<reference evidence="2" key="1">
    <citation type="journal article" date="2023" name="Science">
        <title>Genome structures resolve the early diversification of teleost fishes.</title>
        <authorList>
            <person name="Parey E."/>
            <person name="Louis A."/>
            <person name="Montfort J."/>
            <person name="Bouchez O."/>
            <person name="Roques C."/>
            <person name="Iampietro C."/>
            <person name="Lluch J."/>
            <person name="Castinel A."/>
            <person name="Donnadieu C."/>
            <person name="Desvignes T."/>
            <person name="Floi Bucao C."/>
            <person name="Jouanno E."/>
            <person name="Wen M."/>
            <person name="Mejri S."/>
            <person name="Dirks R."/>
            <person name="Jansen H."/>
            <person name="Henkel C."/>
            <person name="Chen W.J."/>
            <person name="Zahm M."/>
            <person name="Cabau C."/>
            <person name="Klopp C."/>
            <person name="Thompson A.W."/>
            <person name="Robinson-Rechavi M."/>
            <person name="Braasch I."/>
            <person name="Lecointre G."/>
            <person name="Bobe J."/>
            <person name="Postlethwait J.H."/>
            <person name="Berthelot C."/>
            <person name="Roest Crollius H."/>
            <person name="Guiguen Y."/>
        </authorList>
    </citation>
    <scope>NUCLEOTIDE SEQUENCE</scope>
    <source>
        <strain evidence="2">WJC10195</strain>
    </source>
</reference>
<dbReference type="Proteomes" id="UP001152622">
    <property type="component" value="Chromosome 14"/>
</dbReference>
<organism evidence="2 3">
    <name type="scientific">Synaphobranchus kaupii</name>
    <name type="common">Kaup's arrowtooth eel</name>
    <dbReference type="NCBI Taxonomy" id="118154"/>
    <lineage>
        <taxon>Eukaryota</taxon>
        <taxon>Metazoa</taxon>
        <taxon>Chordata</taxon>
        <taxon>Craniata</taxon>
        <taxon>Vertebrata</taxon>
        <taxon>Euteleostomi</taxon>
        <taxon>Actinopterygii</taxon>
        <taxon>Neopterygii</taxon>
        <taxon>Teleostei</taxon>
        <taxon>Anguilliformes</taxon>
        <taxon>Synaphobranchidae</taxon>
        <taxon>Synaphobranchus</taxon>
    </lineage>
</organism>
<feature type="region of interest" description="Disordered" evidence="1">
    <location>
        <begin position="18"/>
        <end position="91"/>
    </location>
</feature>
<dbReference type="EMBL" id="JAINUF010000014">
    <property type="protein sequence ID" value="KAJ8342460.1"/>
    <property type="molecule type" value="Genomic_DNA"/>
</dbReference>